<dbReference type="Proteomes" id="UP000521943">
    <property type="component" value="Unassembled WGS sequence"/>
</dbReference>
<organism evidence="1 2">
    <name type="scientific">Ephemerocybe angulata</name>
    <dbReference type="NCBI Taxonomy" id="980116"/>
    <lineage>
        <taxon>Eukaryota</taxon>
        <taxon>Fungi</taxon>
        <taxon>Dikarya</taxon>
        <taxon>Basidiomycota</taxon>
        <taxon>Agaricomycotina</taxon>
        <taxon>Agaricomycetes</taxon>
        <taxon>Agaricomycetidae</taxon>
        <taxon>Agaricales</taxon>
        <taxon>Agaricineae</taxon>
        <taxon>Psathyrellaceae</taxon>
        <taxon>Ephemerocybe</taxon>
    </lineage>
</organism>
<proteinExistence type="predicted"/>
<name>A0A8H6M6F7_9AGAR</name>
<reference evidence="1 2" key="1">
    <citation type="submission" date="2020-07" db="EMBL/GenBank/DDBJ databases">
        <title>Comparative genomics of pyrophilous fungi reveals a link between fire events and developmental genes.</title>
        <authorList>
            <consortium name="DOE Joint Genome Institute"/>
            <person name="Steindorff A.S."/>
            <person name="Carver A."/>
            <person name="Calhoun S."/>
            <person name="Stillman K."/>
            <person name="Liu H."/>
            <person name="Lipzen A."/>
            <person name="Pangilinan J."/>
            <person name="Labutti K."/>
            <person name="Bruns T.D."/>
            <person name="Grigoriev I.V."/>
        </authorList>
    </citation>
    <scope>NUCLEOTIDE SEQUENCE [LARGE SCALE GENOMIC DNA]</scope>
    <source>
        <strain evidence="1 2">CBS 144469</strain>
    </source>
</reference>
<sequence>MLLDRHEAHLETFAKVLARVPNITKAIAVPAFFQLGMTLAIHKMVEQQFGGHGDLAERNWLAGLLDKYEN</sequence>
<protein>
    <submittedName>
        <fullName evidence="1">Uncharacterized protein</fullName>
    </submittedName>
</protein>
<evidence type="ECO:0000313" key="2">
    <source>
        <dbReference type="Proteomes" id="UP000521943"/>
    </source>
</evidence>
<keyword evidence="2" id="KW-1185">Reference proteome</keyword>
<gene>
    <name evidence="1" type="ORF">DFP72DRAFT_1066445</name>
</gene>
<comment type="caution">
    <text evidence="1">The sequence shown here is derived from an EMBL/GenBank/DDBJ whole genome shotgun (WGS) entry which is preliminary data.</text>
</comment>
<dbReference type="EMBL" id="JACGCI010000025">
    <property type="protein sequence ID" value="KAF6756545.1"/>
    <property type="molecule type" value="Genomic_DNA"/>
</dbReference>
<dbReference type="AlphaFoldDB" id="A0A8H6M6F7"/>
<evidence type="ECO:0000313" key="1">
    <source>
        <dbReference type="EMBL" id="KAF6756545.1"/>
    </source>
</evidence>
<accession>A0A8H6M6F7</accession>